<comment type="cofactor">
    <cofactor evidence="1 11">
        <name>Mn(2+)</name>
        <dbReference type="ChEBI" id="CHEBI:29035"/>
    </cofactor>
</comment>
<organism evidence="14 15">
    <name type="scientific">Acrobeloides nanus</name>
    <dbReference type="NCBI Taxonomy" id="290746"/>
    <lineage>
        <taxon>Eukaryota</taxon>
        <taxon>Metazoa</taxon>
        <taxon>Ecdysozoa</taxon>
        <taxon>Nematoda</taxon>
        <taxon>Chromadorea</taxon>
        <taxon>Rhabditida</taxon>
        <taxon>Tylenchina</taxon>
        <taxon>Cephalobomorpha</taxon>
        <taxon>Cephaloboidea</taxon>
        <taxon>Cephalobidae</taxon>
        <taxon>Acrobeloides</taxon>
    </lineage>
</organism>
<reference evidence="15" key="1">
    <citation type="submission" date="2022-11" db="UniProtKB">
        <authorList>
            <consortium name="WormBaseParasite"/>
        </authorList>
    </citation>
    <scope>IDENTIFICATION</scope>
</reference>
<keyword evidence="9 11" id="KW-0464">Manganese</keyword>
<keyword evidence="4 11" id="KW-0540">Nuclease</keyword>
<dbReference type="WBParaSite" id="ACRNAN_scaffold919.g31062.t1">
    <property type="protein sequence ID" value="ACRNAN_scaffold919.g31062.t1"/>
    <property type="gene ID" value="ACRNAN_scaffold919.g31062"/>
</dbReference>
<dbReference type="Pfam" id="PF09412">
    <property type="entry name" value="XendoU"/>
    <property type="match status" value="1"/>
</dbReference>
<evidence type="ECO:0000256" key="2">
    <source>
        <dbReference type="ARBA" id="ARBA00010168"/>
    </source>
</evidence>
<dbReference type="GO" id="GO:0004521">
    <property type="term" value="F:RNA endonuclease activity"/>
    <property type="evidence" value="ECO:0007669"/>
    <property type="project" value="UniProtKB-UniRule"/>
</dbReference>
<dbReference type="InterPro" id="IPR039787">
    <property type="entry name" value="ENDOU"/>
</dbReference>
<keyword evidence="10" id="KW-0456">Lyase</keyword>
<feature type="transmembrane region" description="Helical" evidence="12">
    <location>
        <begin position="121"/>
        <end position="142"/>
    </location>
</feature>
<dbReference type="GO" id="GO:0046872">
    <property type="term" value="F:metal ion binding"/>
    <property type="evidence" value="ECO:0007669"/>
    <property type="project" value="UniProtKB-UniRule"/>
</dbReference>
<dbReference type="SUPFAM" id="SSF142877">
    <property type="entry name" value="EndoU-like"/>
    <property type="match status" value="1"/>
</dbReference>
<dbReference type="PANTHER" id="PTHR12439">
    <property type="entry name" value="PLACENTAL PROTEIN 11-RELATED"/>
    <property type="match status" value="1"/>
</dbReference>
<evidence type="ECO:0000256" key="12">
    <source>
        <dbReference type="SAM" id="Phobius"/>
    </source>
</evidence>
<keyword evidence="7 11" id="KW-0378">Hydrolase</keyword>
<keyword evidence="11" id="KW-0732">Signal</keyword>
<keyword evidence="12" id="KW-0812">Transmembrane</keyword>
<evidence type="ECO:0000256" key="5">
    <source>
        <dbReference type="ARBA" id="ARBA00022723"/>
    </source>
</evidence>
<dbReference type="InterPro" id="IPR018998">
    <property type="entry name" value="EndoU_C"/>
</dbReference>
<dbReference type="Proteomes" id="UP000887540">
    <property type="component" value="Unplaced"/>
</dbReference>
<sequence length="312" mass="34967">MMAYLISILTLLGICSVHILGQKLEYGKKENSAIKHASQILNNIEDRGNLPKINAEFKNLQQLVDQMRQADVDKAQPGDIVLNWGYSLSDGNRSNNASGPLFISVNESLFQREVYIKLRSIYYQQLFVPNVICLIFFILNLLGMCNTNIGSSGFEHVYFGEYSATVSGQHNWVIYYLLQKDNDINYQGYYSHEGDLVGTWQYSWYDNGINYTKPMGGFFIGTSPAFDLAIYTVCALTQPGNSTCTFSMDGTYDISITSYVQNCTVGTCLSTAYPGLATTTKSHSNSNSRITFSLFSDILIGMATILYRYNNN</sequence>
<evidence type="ECO:0000256" key="1">
    <source>
        <dbReference type="ARBA" id="ARBA00001936"/>
    </source>
</evidence>
<evidence type="ECO:0000256" key="4">
    <source>
        <dbReference type="ARBA" id="ARBA00022722"/>
    </source>
</evidence>
<evidence type="ECO:0000313" key="14">
    <source>
        <dbReference type="Proteomes" id="UP000887540"/>
    </source>
</evidence>
<comment type="subunit">
    <text evidence="3 11">Monomer.</text>
</comment>
<dbReference type="PROSITE" id="PS51959">
    <property type="entry name" value="ENDOU"/>
    <property type="match status" value="1"/>
</dbReference>
<dbReference type="GO" id="GO:0016829">
    <property type="term" value="F:lyase activity"/>
    <property type="evidence" value="ECO:0007669"/>
    <property type="project" value="UniProtKB-KW"/>
</dbReference>
<dbReference type="InterPro" id="IPR037227">
    <property type="entry name" value="EndoU-like"/>
</dbReference>
<keyword evidence="12" id="KW-1133">Transmembrane helix</keyword>
<protein>
    <submittedName>
        <fullName evidence="15">Endoribonuclease</fullName>
    </submittedName>
</protein>
<keyword evidence="14" id="KW-1185">Reference proteome</keyword>
<name>A0A914EL56_9BILA</name>
<keyword evidence="12" id="KW-0472">Membrane</keyword>
<evidence type="ECO:0000256" key="7">
    <source>
        <dbReference type="ARBA" id="ARBA00022801"/>
    </source>
</evidence>
<evidence type="ECO:0000256" key="6">
    <source>
        <dbReference type="ARBA" id="ARBA00022759"/>
    </source>
</evidence>
<feature type="signal peptide" evidence="11">
    <location>
        <begin position="1"/>
        <end position="21"/>
    </location>
</feature>
<dbReference type="PANTHER" id="PTHR12439:SF42">
    <property type="entry name" value="ENDORIBONUCLEASE-RELATED"/>
    <property type="match status" value="1"/>
</dbReference>
<keyword evidence="5 11" id="KW-0479">Metal-binding</keyword>
<keyword evidence="6 11" id="KW-0255">Endonuclease</keyword>
<proteinExistence type="inferred from homology"/>
<evidence type="ECO:0000256" key="10">
    <source>
        <dbReference type="ARBA" id="ARBA00023239"/>
    </source>
</evidence>
<evidence type="ECO:0000256" key="9">
    <source>
        <dbReference type="ARBA" id="ARBA00023211"/>
    </source>
</evidence>
<feature type="domain" description="EndoU" evidence="13">
    <location>
        <begin position="1"/>
        <end position="278"/>
    </location>
</feature>
<dbReference type="GO" id="GO:0016787">
    <property type="term" value="F:hydrolase activity"/>
    <property type="evidence" value="ECO:0007669"/>
    <property type="project" value="UniProtKB-KW"/>
</dbReference>
<dbReference type="CDD" id="cd21159">
    <property type="entry name" value="XendoU"/>
    <property type="match status" value="1"/>
</dbReference>
<feature type="chain" id="PRO_5038162804" evidence="11">
    <location>
        <begin position="22"/>
        <end position="312"/>
    </location>
</feature>
<comment type="similarity">
    <text evidence="2 11">Belongs to the ENDOU family.</text>
</comment>
<dbReference type="GO" id="GO:0003723">
    <property type="term" value="F:RNA binding"/>
    <property type="evidence" value="ECO:0007669"/>
    <property type="project" value="UniProtKB-UniRule"/>
</dbReference>
<evidence type="ECO:0000256" key="8">
    <source>
        <dbReference type="ARBA" id="ARBA00022884"/>
    </source>
</evidence>
<accession>A0A914EL56</accession>
<keyword evidence="8 11" id="KW-0694">RNA-binding</keyword>
<evidence type="ECO:0000259" key="13">
    <source>
        <dbReference type="PROSITE" id="PS51959"/>
    </source>
</evidence>
<evidence type="ECO:0000256" key="11">
    <source>
        <dbReference type="RuleBase" id="RU367085"/>
    </source>
</evidence>
<evidence type="ECO:0000256" key="3">
    <source>
        <dbReference type="ARBA" id="ARBA00011245"/>
    </source>
</evidence>
<dbReference type="AlphaFoldDB" id="A0A914EL56"/>
<evidence type="ECO:0000313" key="15">
    <source>
        <dbReference type="WBParaSite" id="ACRNAN_scaffold919.g31062.t1"/>
    </source>
</evidence>